<dbReference type="GO" id="GO:0008360">
    <property type="term" value="P:regulation of cell shape"/>
    <property type="evidence" value="ECO:0007669"/>
    <property type="project" value="UniProtKB-KW"/>
</dbReference>
<keyword evidence="2" id="KW-0808">Transferase</keyword>
<comment type="pathway">
    <text evidence="1">Cell wall biogenesis; peptidoglycan biosynthesis.</text>
</comment>
<dbReference type="UniPathway" id="UPA00219"/>
<evidence type="ECO:0000259" key="6">
    <source>
        <dbReference type="PROSITE" id="PS52029"/>
    </source>
</evidence>
<evidence type="ECO:0000256" key="4">
    <source>
        <dbReference type="ARBA" id="ARBA00022984"/>
    </source>
</evidence>
<dbReference type="Gene3D" id="2.40.440.10">
    <property type="entry name" value="L,D-transpeptidase catalytic domain-like"/>
    <property type="match status" value="1"/>
</dbReference>
<dbReference type="AlphaFoldDB" id="A0A645ABN8"/>
<keyword evidence="5" id="KW-0961">Cell wall biogenesis/degradation</keyword>
<name>A0A645ABN8_9ZZZZ</name>
<dbReference type="SUPFAM" id="SSF141523">
    <property type="entry name" value="L,D-transpeptidase catalytic domain-like"/>
    <property type="match status" value="1"/>
</dbReference>
<dbReference type="PROSITE" id="PS52029">
    <property type="entry name" value="LD_TPASE"/>
    <property type="match status" value="1"/>
</dbReference>
<dbReference type="GO" id="GO:0009252">
    <property type="term" value="P:peptidoglycan biosynthetic process"/>
    <property type="evidence" value="ECO:0007669"/>
    <property type="project" value="UniProtKB-UniPathway"/>
</dbReference>
<dbReference type="PANTHER" id="PTHR36699">
    <property type="entry name" value="LD-TRANSPEPTIDASE"/>
    <property type="match status" value="1"/>
</dbReference>
<proteinExistence type="predicted"/>
<evidence type="ECO:0000256" key="2">
    <source>
        <dbReference type="ARBA" id="ARBA00022679"/>
    </source>
</evidence>
<evidence type="ECO:0000313" key="7">
    <source>
        <dbReference type="EMBL" id="MPM50108.1"/>
    </source>
</evidence>
<keyword evidence="3" id="KW-0133">Cell shape</keyword>
<dbReference type="CDD" id="cd16913">
    <property type="entry name" value="YkuD_like"/>
    <property type="match status" value="1"/>
</dbReference>
<evidence type="ECO:0000256" key="5">
    <source>
        <dbReference type="ARBA" id="ARBA00023316"/>
    </source>
</evidence>
<gene>
    <name evidence="7" type="ORF">SDC9_96843</name>
</gene>
<dbReference type="GO" id="GO:0016740">
    <property type="term" value="F:transferase activity"/>
    <property type="evidence" value="ECO:0007669"/>
    <property type="project" value="UniProtKB-KW"/>
</dbReference>
<reference evidence="7" key="1">
    <citation type="submission" date="2019-08" db="EMBL/GenBank/DDBJ databases">
        <authorList>
            <person name="Kucharzyk K."/>
            <person name="Murdoch R.W."/>
            <person name="Higgins S."/>
            <person name="Loffler F."/>
        </authorList>
    </citation>
    <scope>NUCLEOTIDE SEQUENCE</scope>
</reference>
<dbReference type="InterPro" id="IPR038063">
    <property type="entry name" value="Transpep_catalytic_dom"/>
</dbReference>
<feature type="domain" description="L,D-TPase catalytic" evidence="6">
    <location>
        <begin position="70"/>
        <end position="212"/>
    </location>
</feature>
<evidence type="ECO:0000256" key="1">
    <source>
        <dbReference type="ARBA" id="ARBA00004752"/>
    </source>
</evidence>
<organism evidence="7">
    <name type="scientific">bioreactor metagenome</name>
    <dbReference type="NCBI Taxonomy" id="1076179"/>
    <lineage>
        <taxon>unclassified sequences</taxon>
        <taxon>metagenomes</taxon>
        <taxon>ecological metagenomes</taxon>
    </lineage>
</organism>
<evidence type="ECO:0000256" key="3">
    <source>
        <dbReference type="ARBA" id="ARBA00022960"/>
    </source>
</evidence>
<accession>A0A645ABN8</accession>
<dbReference type="GO" id="GO:0071555">
    <property type="term" value="P:cell wall organization"/>
    <property type="evidence" value="ECO:0007669"/>
    <property type="project" value="UniProtKB-KW"/>
</dbReference>
<comment type="caution">
    <text evidence="7">The sequence shown here is derived from an EMBL/GenBank/DDBJ whole genome shotgun (WGS) entry which is preliminary data.</text>
</comment>
<dbReference type="EMBL" id="VSSQ01012817">
    <property type="protein sequence ID" value="MPM50108.1"/>
    <property type="molecule type" value="Genomic_DNA"/>
</dbReference>
<sequence>MDILHLKTPFSLLFCKFEKIIYMKYSIILIQAVLLFSCTSKEEGKKEKYLNYSTPLTQLMKESNLQKKDLYVEISKSQYTLFVKHDSEIIKSYPVVLGPDPVNDKLQEGDGCTPEGIFKIRDKYPHRKWCRFIWLNYPNDDSWKKHRKAKAEGKIPENASIGGEVGIHGVPAGHDDWIEKGENWTLGCISLKNADVVEIYDIMEKDTRILIHK</sequence>
<dbReference type="PANTHER" id="PTHR36699:SF1">
    <property type="entry name" value="L,D-TRANSPEPTIDASE YAFK-RELATED"/>
    <property type="match status" value="1"/>
</dbReference>
<protein>
    <recommendedName>
        <fullName evidence="6">L,D-TPase catalytic domain-containing protein</fullName>
    </recommendedName>
</protein>
<dbReference type="Pfam" id="PF03734">
    <property type="entry name" value="YkuD"/>
    <property type="match status" value="1"/>
</dbReference>
<keyword evidence="4" id="KW-0573">Peptidoglycan synthesis</keyword>
<dbReference type="InterPro" id="IPR005490">
    <property type="entry name" value="LD_TPept_cat_dom"/>
</dbReference>